<evidence type="ECO:0000313" key="1">
    <source>
        <dbReference type="EMBL" id="BCJ68412.1"/>
    </source>
</evidence>
<dbReference type="EMBL" id="AP023359">
    <property type="protein sequence ID" value="BCJ68412.1"/>
    <property type="molecule type" value="Genomic_DNA"/>
</dbReference>
<dbReference type="KEGG" id="pry:Prubr_54330"/>
<dbReference type="AlphaFoldDB" id="A0A810N4J9"/>
<protein>
    <recommendedName>
        <fullName evidence="3">HEAT repeat domain-containing protein</fullName>
    </recommendedName>
</protein>
<evidence type="ECO:0008006" key="3">
    <source>
        <dbReference type="Google" id="ProtNLM"/>
    </source>
</evidence>
<name>A0A810N4J9_9ACTN</name>
<organism evidence="1 2">
    <name type="scientific">Polymorphospora rubra</name>
    <dbReference type="NCBI Taxonomy" id="338584"/>
    <lineage>
        <taxon>Bacteria</taxon>
        <taxon>Bacillati</taxon>
        <taxon>Actinomycetota</taxon>
        <taxon>Actinomycetes</taxon>
        <taxon>Micromonosporales</taxon>
        <taxon>Micromonosporaceae</taxon>
        <taxon>Polymorphospora</taxon>
    </lineage>
</organism>
<reference evidence="1" key="1">
    <citation type="submission" date="2020-08" db="EMBL/GenBank/DDBJ databases">
        <title>Whole genome shotgun sequence of Polymorphospora rubra NBRC 101157.</title>
        <authorList>
            <person name="Komaki H."/>
            <person name="Tamura T."/>
        </authorList>
    </citation>
    <scope>NUCLEOTIDE SEQUENCE</scope>
    <source>
        <strain evidence="1">NBRC 101157</strain>
    </source>
</reference>
<keyword evidence="2" id="KW-1185">Reference proteome</keyword>
<proteinExistence type="predicted"/>
<evidence type="ECO:0000313" key="2">
    <source>
        <dbReference type="Proteomes" id="UP000680866"/>
    </source>
</evidence>
<dbReference type="Proteomes" id="UP000680866">
    <property type="component" value="Chromosome"/>
</dbReference>
<gene>
    <name evidence="1" type="ORF">Prubr_54330</name>
</gene>
<accession>A0A810N4J9</accession>
<sequence length="206" mass="21961">MCQLLRPDPAVAASLLDALDHDSAASAAWYLARTRASPAILTALVRAGDNMMRPLVEDVERYASRVPDAWPTLIGLLPDLRGGALGLAFYALAATSRDDADRAVLLRHLRTALAGSDPATEAAAELVGRIGRGVPELPEKLAEVLDREVSDEVRHSVVLGLVNLHLPGRRTPSPAIAARLEREATRDTEAGRLAKWMLSLGVPTAG</sequence>